<reference evidence="3 4" key="1">
    <citation type="journal article" date="2014" name="Genome Biol. Evol.">
        <title>Comparative genomics and transcriptomics analyses reveal divergent lifestyle features of nematode endoparasitic fungus Hirsutella minnesotensis.</title>
        <authorList>
            <person name="Lai Y."/>
            <person name="Liu K."/>
            <person name="Zhang X."/>
            <person name="Zhang X."/>
            <person name="Li K."/>
            <person name="Wang N."/>
            <person name="Shu C."/>
            <person name="Wu Y."/>
            <person name="Wang C."/>
            <person name="Bushley K.E."/>
            <person name="Xiang M."/>
            <person name="Liu X."/>
        </authorList>
    </citation>
    <scope>NUCLEOTIDE SEQUENCE [LARGE SCALE GENOMIC DNA]</scope>
    <source>
        <strain evidence="3 4">3608</strain>
    </source>
</reference>
<dbReference type="Gene3D" id="3.30.300.90">
    <property type="entry name" value="BolA-like"/>
    <property type="match status" value="1"/>
</dbReference>
<dbReference type="InterPro" id="IPR002634">
    <property type="entry name" value="BolA"/>
</dbReference>
<sequence length="159" mass="17245">MAQPITDAGLREAITERLQAVHVEVTDMSGRTRKRHPDSGSPFGVRQRCSFDRLPRETPMPGNRPPPRARSPPPSSPEGPRSIGGCGQAFTTLIVSPRFQGLTSLKRHRLVNAALRDEIAAIHAWTAKCQTPDEWSRDAAAATPSMAGTVDGRVEGTKD</sequence>
<dbReference type="Proteomes" id="UP000054481">
    <property type="component" value="Unassembled WGS sequence"/>
</dbReference>
<protein>
    <recommendedName>
        <fullName evidence="5">BolA-like protein</fullName>
    </recommendedName>
</protein>
<evidence type="ECO:0000256" key="2">
    <source>
        <dbReference type="SAM" id="MobiDB-lite"/>
    </source>
</evidence>
<dbReference type="PANTHER" id="PTHR12735">
    <property type="entry name" value="BOLA-LIKE PROTEIN-RELATED"/>
    <property type="match status" value="1"/>
</dbReference>
<dbReference type="GO" id="GO:0005634">
    <property type="term" value="C:nucleus"/>
    <property type="evidence" value="ECO:0007669"/>
    <property type="project" value="TreeGrafter"/>
</dbReference>
<dbReference type="GO" id="GO:0005829">
    <property type="term" value="C:cytosol"/>
    <property type="evidence" value="ECO:0007669"/>
    <property type="project" value="TreeGrafter"/>
</dbReference>
<dbReference type="Pfam" id="PF01722">
    <property type="entry name" value="BolA"/>
    <property type="match status" value="1"/>
</dbReference>
<dbReference type="InterPro" id="IPR045115">
    <property type="entry name" value="BOL2"/>
</dbReference>
<dbReference type="EMBL" id="KQ030509">
    <property type="protein sequence ID" value="KJZ76763.1"/>
    <property type="molecule type" value="Genomic_DNA"/>
</dbReference>
<gene>
    <name evidence="3" type="ORF">HIM_03640</name>
</gene>
<dbReference type="GO" id="GO:0006879">
    <property type="term" value="P:intracellular iron ion homeostasis"/>
    <property type="evidence" value="ECO:0007669"/>
    <property type="project" value="InterPro"/>
</dbReference>
<name>A0A0F7ZVK3_9HYPO</name>
<keyword evidence="4" id="KW-1185">Reference proteome</keyword>
<evidence type="ECO:0000313" key="4">
    <source>
        <dbReference type="Proteomes" id="UP000054481"/>
    </source>
</evidence>
<dbReference type="InterPro" id="IPR036065">
    <property type="entry name" value="BolA-like_sf"/>
</dbReference>
<feature type="compositionally biased region" description="Pro residues" evidence="2">
    <location>
        <begin position="62"/>
        <end position="77"/>
    </location>
</feature>
<feature type="region of interest" description="Disordered" evidence="2">
    <location>
        <begin position="135"/>
        <end position="159"/>
    </location>
</feature>
<dbReference type="GO" id="GO:0051604">
    <property type="term" value="P:protein maturation"/>
    <property type="evidence" value="ECO:0007669"/>
    <property type="project" value="InterPro"/>
</dbReference>
<accession>A0A0F7ZVK3</accession>
<dbReference type="PANTHER" id="PTHR12735:SF27">
    <property type="entry name" value="BOLA-LIKE PROTEIN 2"/>
    <property type="match status" value="1"/>
</dbReference>
<feature type="region of interest" description="Disordered" evidence="2">
    <location>
        <begin position="24"/>
        <end position="87"/>
    </location>
</feature>
<comment type="similarity">
    <text evidence="1">Belongs to the BolA/IbaG family.</text>
</comment>
<dbReference type="OrthoDB" id="4983at2759"/>
<evidence type="ECO:0000313" key="3">
    <source>
        <dbReference type="EMBL" id="KJZ76763.1"/>
    </source>
</evidence>
<dbReference type="SUPFAM" id="SSF82657">
    <property type="entry name" value="BolA-like"/>
    <property type="match status" value="1"/>
</dbReference>
<evidence type="ECO:0008006" key="5">
    <source>
        <dbReference type="Google" id="ProtNLM"/>
    </source>
</evidence>
<dbReference type="GO" id="GO:0051537">
    <property type="term" value="F:2 iron, 2 sulfur cluster binding"/>
    <property type="evidence" value="ECO:0007669"/>
    <property type="project" value="InterPro"/>
</dbReference>
<proteinExistence type="inferred from homology"/>
<evidence type="ECO:0000256" key="1">
    <source>
        <dbReference type="RuleBase" id="RU003860"/>
    </source>
</evidence>
<organism evidence="3 4">
    <name type="scientific">Hirsutella minnesotensis 3608</name>
    <dbReference type="NCBI Taxonomy" id="1043627"/>
    <lineage>
        <taxon>Eukaryota</taxon>
        <taxon>Fungi</taxon>
        <taxon>Dikarya</taxon>
        <taxon>Ascomycota</taxon>
        <taxon>Pezizomycotina</taxon>
        <taxon>Sordariomycetes</taxon>
        <taxon>Hypocreomycetidae</taxon>
        <taxon>Hypocreales</taxon>
        <taxon>Ophiocordycipitaceae</taxon>
        <taxon>Hirsutella</taxon>
    </lineage>
</organism>
<dbReference type="AlphaFoldDB" id="A0A0F7ZVK3"/>